<dbReference type="InterPro" id="IPR008254">
    <property type="entry name" value="Flavodoxin/NO_synth"/>
</dbReference>
<protein>
    <submittedName>
        <fullName evidence="2">Flavodoxin domain-containing protein</fullName>
    </submittedName>
</protein>
<reference evidence="2 3" key="1">
    <citation type="submission" date="2021-05" db="EMBL/GenBank/DDBJ databases">
        <title>Fusibacter ferrireducens sp. nov., an anaerobic, sulfur- and Fe-reducing bacterium isolated from the mangrove sediment.</title>
        <authorList>
            <person name="Qiu D."/>
        </authorList>
    </citation>
    <scope>NUCLEOTIDE SEQUENCE [LARGE SCALE GENOMIC DNA]</scope>
    <source>
        <strain evidence="2 3">DSM 12116</strain>
    </source>
</reference>
<gene>
    <name evidence="2" type="ORF">KHM83_18855</name>
</gene>
<dbReference type="Gene3D" id="3.40.50.360">
    <property type="match status" value="1"/>
</dbReference>
<dbReference type="SUPFAM" id="SSF52218">
    <property type="entry name" value="Flavoproteins"/>
    <property type="match status" value="1"/>
</dbReference>
<dbReference type="EMBL" id="JAHBCL010000056">
    <property type="protein sequence ID" value="MBS7528732.1"/>
    <property type="molecule type" value="Genomic_DNA"/>
</dbReference>
<proteinExistence type="predicted"/>
<feature type="domain" description="Flavodoxin-like" evidence="1">
    <location>
        <begin position="3"/>
        <end position="141"/>
    </location>
</feature>
<dbReference type="InterPro" id="IPR001226">
    <property type="entry name" value="Flavodoxin_CS"/>
</dbReference>
<dbReference type="PROSITE" id="PS00201">
    <property type="entry name" value="FLAVODOXIN"/>
    <property type="match status" value="1"/>
</dbReference>
<dbReference type="Proteomes" id="UP000746471">
    <property type="component" value="Unassembled WGS sequence"/>
</dbReference>
<dbReference type="InterPro" id="IPR029039">
    <property type="entry name" value="Flavoprotein-like_sf"/>
</dbReference>
<dbReference type="PROSITE" id="PS50902">
    <property type="entry name" value="FLAVODOXIN_LIKE"/>
    <property type="match status" value="1"/>
</dbReference>
<dbReference type="RefSeq" id="WP_213238587.1">
    <property type="nucleotide sequence ID" value="NZ_JAHBCL010000056.1"/>
</dbReference>
<organism evidence="2 3">
    <name type="scientific">Fusibacter paucivorans</name>
    <dbReference type="NCBI Taxonomy" id="76009"/>
    <lineage>
        <taxon>Bacteria</taxon>
        <taxon>Bacillati</taxon>
        <taxon>Bacillota</taxon>
        <taxon>Clostridia</taxon>
        <taxon>Eubacteriales</taxon>
        <taxon>Eubacteriales Family XII. Incertae Sedis</taxon>
        <taxon>Fusibacter</taxon>
    </lineage>
</organism>
<evidence type="ECO:0000259" key="1">
    <source>
        <dbReference type="PROSITE" id="PS50902"/>
    </source>
</evidence>
<comment type="caution">
    <text evidence="2">The sequence shown here is derived from an EMBL/GenBank/DDBJ whole genome shotgun (WGS) entry which is preliminary data.</text>
</comment>
<keyword evidence="3" id="KW-1185">Reference proteome</keyword>
<dbReference type="PANTHER" id="PTHR43717">
    <property type="entry name" value="ANAEROBIC NITRIC OXIDE REDUCTASE FLAVORUBREDOXIN"/>
    <property type="match status" value="1"/>
</dbReference>
<evidence type="ECO:0000313" key="3">
    <source>
        <dbReference type="Proteomes" id="UP000746471"/>
    </source>
</evidence>
<evidence type="ECO:0000313" key="2">
    <source>
        <dbReference type="EMBL" id="MBS7528732.1"/>
    </source>
</evidence>
<dbReference type="Pfam" id="PF00258">
    <property type="entry name" value="Flavodoxin_1"/>
    <property type="match status" value="1"/>
</dbReference>
<name>A0ABS5PUU5_9FIRM</name>
<dbReference type="PANTHER" id="PTHR43717:SF1">
    <property type="entry name" value="ANAEROBIC NITRIC OXIDE REDUCTASE FLAVORUBREDOXIN"/>
    <property type="match status" value="1"/>
</dbReference>
<sequence>MKATIIYWTSTGNTEKMATLIKKGLDQSDTAIEAVIKTVGNSMVDDIRGSDVVLLGCPAMGVEELDTSEMEPFIRMNEKAFRGKSIALFGSYGWGDGEWMESWEAMMADLEVKVELDSLIVNEMPEGQSEKDCIDFGQKISRLKI</sequence>
<accession>A0ABS5PUU5</accession>